<dbReference type="CDD" id="cd00038">
    <property type="entry name" value="CAP_ED"/>
    <property type="match status" value="1"/>
</dbReference>
<feature type="domain" description="Cyclic nucleotide-binding" evidence="1">
    <location>
        <begin position="35"/>
        <end position="109"/>
    </location>
</feature>
<evidence type="ECO:0000313" key="2">
    <source>
        <dbReference type="EMBL" id="CAD8653708.1"/>
    </source>
</evidence>
<protein>
    <recommendedName>
        <fullName evidence="1">Cyclic nucleotide-binding domain-containing protein</fullName>
    </recommendedName>
</protein>
<reference evidence="2" key="1">
    <citation type="submission" date="2021-01" db="EMBL/GenBank/DDBJ databases">
        <authorList>
            <person name="Corre E."/>
            <person name="Pelletier E."/>
            <person name="Niang G."/>
            <person name="Scheremetjew M."/>
            <person name="Finn R."/>
            <person name="Kale V."/>
            <person name="Holt S."/>
            <person name="Cochrane G."/>
            <person name="Meng A."/>
            <person name="Brown T."/>
            <person name="Cohen L."/>
        </authorList>
    </citation>
    <scope>NUCLEOTIDE SEQUENCE</scope>
    <source>
        <strain evidence="2">CCAP979/52</strain>
    </source>
</reference>
<dbReference type="EMBL" id="HBEZ01051639">
    <property type="protein sequence ID" value="CAD8653708.1"/>
    <property type="molecule type" value="Transcribed_RNA"/>
</dbReference>
<dbReference type="InterPro" id="IPR018490">
    <property type="entry name" value="cNMP-bd_dom_sf"/>
</dbReference>
<evidence type="ECO:0000259" key="1">
    <source>
        <dbReference type="PROSITE" id="PS50042"/>
    </source>
</evidence>
<accession>A0A7S0QX59</accession>
<proteinExistence type="predicted"/>
<dbReference type="InterPro" id="IPR014710">
    <property type="entry name" value="RmlC-like_jellyroll"/>
</dbReference>
<name>A0A7S0QX59_9CRYP</name>
<gene>
    <name evidence="2" type="ORF">CCUR1050_LOCUS28311</name>
</gene>
<dbReference type="SUPFAM" id="SSF51206">
    <property type="entry name" value="cAMP-binding domain-like"/>
    <property type="match status" value="1"/>
</dbReference>
<sequence length="237" mass="25967">MDTLPPLLRQTLACNMNKAMFSKVILWSKISNSGSLKDQFTAELLLRMHSAFYVADSHVALCREEADRLMIIVSGTVSLYEPGRIGDPDAYLLTLGPGGSIGDNAVLGDPRWAGAYGVDADYVADQNCKICVFHTDDIRDVINSSPSYYMIRRLVEGLRYVPDDSEGPELSLLDLEGHGSVSSAAEVGKDSRPMKTRQVFRWILLARTLLHTERAPSSFAGAPVAGLRAAFRMWVGA</sequence>
<organism evidence="2">
    <name type="scientific">Cryptomonas curvata</name>
    <dbReference type="NCBI Taxonomy" id="233186"/>
    <lineage>
        <taxon>Eukaryota</taxon>
        <taxon>Cryptophyceae</taxon>
        <taxon>Cryptomonadales</taxon>
        <taxon>Cryptomonadaceae</taxon>
        <taxon>Cryptomonas</taxon>
    </lineage>
</organism>
<dbReference type="AlphaFoldDB" id="A0A7S0QX59"/>
<dbReference type="InterPro" id="IPR000595">
    <property type="entry name" value="cNMP-bd_dom"/>
</dbReference>
<dbReference type="PROSITE" id="PS50042">
    <property type="entry name" value="CNMP_BINDING_3"/>
    <property type="match status" value="1"/>
</dbReference>
<dbReference type="Gene3D" id="2.60.120.10">
    <property type="entry name" value="Jelly Rolls"/>
    <property type="match status" value="1"/>
</dbReference>